<evidence type="ECO:0000313" key="2">
    <source>
        <dbReference type="Proteomes" id="UP000092730"/>
    </source>
</evidence>
<dbReference type="EMBL" id="CP144545">
    <property type="protein sequence ID" value="WVW84789.1"/>
    <property type="molecule type" value="Genomic_DNA"/>
</dbReference>
<dbReference type="KEGG" id="kbi:90824436"/>
<dbReference type="GeneID" id="90824436"/>
<gene>
    <name evidence="1" type="ORF">I302_106824</name>
</gene>
<evidence type="ECO:0000313" key="1">
    <source>
        <dbReference type="EMBL" id="WVW84789.1"/>
    </source>
</evidence>
<dbReference type="AlphaFoldDB" id="A0AAJ8KCF9"/>
<organism evidence="1 2">
    <name type="scientific">Kwoniella bestiolae CBS 10118</name>
    <dbReference type="NCBI Taxonomy" id="1296100"/>
    <lineage>
        <taxon>Eukaryota</taxon>
        <taxon>Fungi</taxon>
        <taxon>Dikarya</taxon>
        <taxon>Basidiomycota</taxon>
        <taxon>Agaricomycotina</taxon>
        <taxon>Tremellomycetes</taxon>
        <taxon>Tremellales</taxon>
        <taxon>Cryptococcaceae</taxon>
        <taxon>Kwoniella</taxon>
    </lineage>
</organism>
<name>A0AAJ8KCF9_9TREE</name>
<dbReference type="RefSeq" id="XP_065726408.1">
    <property type="nucleotide sequence ID" value="XM_065870336.1"/>
</dbReference>
<reference evidence="1" key="2">
    <citation type="submission" date="2024-02" db="EMBL/GenBank/DDBJ databases">
        <title>Comparative genomics of Cryptococcus and Kwoniella reveals pathogenesis evolution and contrasting modes of karyotype evolution via chromosome fusion or intercentromeric recombination.</title>
        <authorList>
            <person name="Coelho M.A."/>
            <person name="David-Palma M."/>
            <person name="Shea T."/>
            <person name="Bowers K."/>
            <person name="McGinley-Smith S."/>
            <person name="Mohammad A.W."/>
            <person name="Gnirke A."/>
            <person name="Yurkov A.M."/>
            <person name="Nowrousian M."/>
            <person name="Sun S."/>
            <person name="Cuomo C.A."/>
            <person name="Heitman J."/>
        </authorList>
    </citation>
    <scope>NUCLEOTIDE SEQUENCE</scope>
    <source>
        <strain evidence="1">CBS 10118</strain>
    </source>
</reference>
<sequence length="75" mass="8553">MYIPSESFPSPPSDPPAYLLNHGDRLKKVGMSGGGRCRKDEVVPRRYFHHTDEEIQLELARIRAENGIWGRRGGF</sequence>
<reference evidence="1" key="1">
    <citation type="submission" date="2013-07" db="EMBL/GenBank/DDBJ databases">
        <authorList>
            <consortium name="The Broad Institute Genome Sequencing Platform"/>
            <person name="Cuomo C."/>
            <person name="Litvintseva A."/>
            <person name="Chen Y."/>
            <person name="Heitman J."/>
            <person name="Sun S."/>
            <person name="Springer D."/>
            <person name="Dromer F."/>
            <person name="Young S.K."/>
            <person name="Zeng Q."/>
            <person name="Gargeya S."/>
            <person name="Fitzgerald M."/>
            <person name="Abouelleil A."/>
            <person name="Alvarado L."/>
            <person name="Berlin A.M."/>
            <person name="Chapman S.B."/>
            <person name="Dewar J."/>
            <person name="Goldberg J."/>
            <person name="Griggs A."/>
            <person name="Gujja S."/>
            <person name="Hansen M."/>
            <person name="Howarth C."/>
            <person name="Imamovic A."/>
            <person name="Larimer J."/>
            <person name="McCowan C."/>
            <person name="Murphy C."/>
            <person name="Pearson M."/>
            <person name="Priest M."/>
            <person name="Roberts A."/>
            <person name="Saif S."/>
            <person name="Shea T."/>
            <person name="Sykes S."/>
            <person name="Wortman J."/>
            <person name="Nusbaum C."/>
            <person name="Birren B."/>
        </authorList>
    </citation>
    <scope>NUCLEOTIDE SEQUENCE</scope>
    <source>
        <strain evidence="1">CBS 10118</strain>
    </source>
</reference>
<keyword evidence="2" id="KW-1185">Reference proteome</keyword>
<accession>A0AAJ8KCF9</accession>
<proteinExistence type="predicted"/>
<protein>
    <submittedName>
        <fullName evidence="1">Uncharacterized protein</fullName>
    </submittedName>
</protein>
<dbReference type="Proteomes" id="UP000092730">
    <property type="component" value="Chromosome 5"/>
</dbReference>